<organism evidence="3 4">
    <name type="scientific">Ruoffia tabacinasalis</name>
    <dbReference type="NCBI Taxonomy" id="87458"/>
    <lineage>
        <taxon>Bacteria</taxon>
        <taxon>Bacillati</taxon>
        <taxon>Bacillota</taxon>
        <taxon>Bacilli</taxon>
        <taxon>Lactobacillales</taxon>
        <taxon>Aerococcaceae</taxon>
        <taxon>Ruoffia</taxon>
    </lineage>
</organism>
<proteinExistence type="predicted"/>
<dbReference type="CDD" id="cd16935">
    <property type="entry name" value="HATPase_AgrC-ComD-like"/>
    <property type="match status" value="1"/>
</dbReference>
<feature type="transmembrane region" description="Helical" evidence="1">
    <location>
        <begin position="6"/>
        <end position="26"/>
    </location>
</feature>
<comment type="caution">
    <text evidence="3">The sequence shown here is derived from an EMBL/GenBank/DDBJ whole genome shotgun (WGS) entry which is preliminary data.</text>
</comment>
<evidence type="ECO:0000313" key="3">
    <source>
        <dbReference type="EMBL" id="TLQ49092.1"/>
    </source>
</evidence>
<reference evidence="3 4" key="1">
    <citation type="submission" date="2019-05" db="EMBL/GenBank/DDBJ databases">
        <title>The metagenome of a microbial culture collection derived from dairy environment covers the genomic content of the human microbiome.</title>
        <authorList>
            <person name="Roder T."/>
            <person name="Wuthrich D."/>
            <person name="Sattari Z."/>
            <person name="Von Ah U."/>
            <person name="Bar C."/>
            <person name="Ronchi F."/>
            <person name="Macpherson A.J."/>
            <person name="Ganal-Vonarburg S.C."/>
            <person name="Bruggmann R."/>
            <person name="Vergeres G."/>
        </authorList>
    </citation>
    <scope>NUCLEOTIDE SEQUENCE [LARGE SCALE GENOMIC DNA]</scope>
    <source>
        <strain evidence="3 4">FAM 24227</strain>
    </source>
</reference>
<feature type="transmembrane region" description="Helical" evidence="1">
    <location>
        <begin position="151"/>
        <end position="173"/>
    </location>
</feature>
<dbReference type="InterPro" id="IPR036890">
    <property type="entry name" value="HATPase_C_sf"/>
</dbReference>
<keyword evidence="1" id="KW-0472">Membrane</keyword>
<protein>
    <submittedName>
        <fullName evidence="3">GHKL domain-containing protein</fullName>
    </submittedName>
</protein>
<dbReference type="Proteomes" id="UP000306420">
    <property type="component" value="Unassembled WGS sequence"/>
</dbReference>
<dbReference type="PANTHER" id="PTHR40448">
    <property type="entry name" value="TWO-COMPONENT SENSOR HISTIDINE KINASE"/>
    <property type="match status" value="1"/>
</dbReference>
<dbReference type="Pfam" id="PF14501">
    <property type="entry name" value="HATPase_c_5"/>
    <property type="match status" value="1"/>
</dbReference>
<dbReference type="OrthoDB" id="1652078at2"/>
<feature type="domain" description="Sensor histidine kinase NatK-like C-terminal" evidence="2">
    <location>
        <begin position="320"/>
        <end position="420"/>
    </location>
</feature>
<dbReference type="RefSeq" id="WP_138403802.1">
    <property type="nucleotide sequence ID" value="NZ_VBSP01000004.1"/>
</dbReference>
<dbReference type="AlphaFoldDB" id="A0A5R9EG57"/>
<dbReference type="PANTHER" id="PTHR40448:SF1">
    <property type="entry name" value="TWO-COMPONENT SENSOR HISTIDINE KINASE"/>
    <property type="match status" value="1"/>
</dbReference>
<name>A0A5R9EG57_9LACT</name>
<dbReference type="EMBL" id="VBSP01000004">
    <property type="protein sequence ID" value="TLQ49092.1"/>
    <property type="molecule type" value="Genomic_DNA"/>
</dbReference>
<keyword evidence="1" id="KW-0812">Transmembrane</keyword>
<feature type="transmembrane region" description="Helical" evidence="1">
    <location>
        <begin position="87"/>
        <end position="106"/>
    </location>
</feature>
<feature type="transmembrane region" description="Helical" evidence="1">
    <location>
        <begin position="38"/>
        <end position="57"/>
    </location>
</feature>
<dbReference type="SUPFAM" id="SSF55874">
    <property type="entry name" value="ATPase domain of HSP90 chaperone/DNA topoisomerase II/histidine kinase"/>
    <property type="match status" value="1"/>
</dbReference>
<sequence length="426" mass="49590">MDFFNIFYAIVNPFYLYILWLYFTVWFGKSSATISNKLLIWLISYLAITFSFLFIQIPYITLITNLASFSLILSLFKGVLSKKILSVFILVSCLLSIEILVVSLFNNPTPTLIKQYNFQNITSLVLSYLIEYVLVKYLIRRKYNFISIYNNRLLSFSQLVIPLLTTIVFLIFIKDSSISEFQFITLALFFILINVILFELYDALSRSFNLLSEQQNFKQEQLDYANQLKMIKSHDEEWREFRHDLANRLTPLYGFVDQYPNRELQDIIFDIVPEPLKEPISKTGHIAIDSIINTKLQPASTESINLTTEIWIPKKIKIDSIDLAVLLGNLLDNAIEGCLTIQENRFIDIKLLFESNQLKLRISNSFDGEVDKQGERILSRKRNNNIHGFGLSSVQKIVNKYDGMHDIHYTHDSFSIKILLFEPVVE</sequence>
<dbReference type="InterPro" id="IPR032834">
    <property type="entry name" value="NatK-like_C"/>
</dbReference>
<evidence type="ECO:0000313" key="4">
    <source>
        <dbReference type="Proteomes" id="UP000306420"/>
    </source>
</evidence>
<keyword evidence="1" id="KW-1133">Transmembrane helix</keyword>
<gene>
    <name evidence="3" type="ORF">FEZ33_02420</name>
</gene>
<dbReference type="GO" id="GO:0042802">
    <property type="term" value="F:identical protein binding"/>
    <property type="evidence" value="ECO:0007669"/>
    <property type="project" value="TreeGrafter"/>
</dbReference>
<evidence type="ECO:0000259" key="2">
    <source>
        <dbReference type="Pfam" id="PF14501"/>
    </source>
</evidence>
<feature type="transmembrane region" description="Helical" evidence="1">
    <location>
        <begin position="118"/>
        <end position="139"/>
    </location>
</feature>
<dbReference type="Gene3D" id="3.30.565.10">
    <property type="entry name" value="Histidine kinase-like ATPase, C-terminal domain"/>
    <property type="match status" value="1"/>
</dbReference>
<accession>A0A5R9EG57</accession>
<evidence type="ECO:0000256" key="1">
    <source>
        <dbReference type="SAM" id="Phobius"/>
    </source>
</evidence>
<feature type="transmembrane region" description="Helical" evidence="1">
    <location>
        <begin position="179"/>
        <end position="201"/>
    </location>
</feature>